<keyword evidence="7" id="KW-0732">Signal</keyword>
<dbReference type="Gene3D" id="2.40.170.20">
    <property type="entry name" value="TonB-dependent receptor, beta-barrel domain"/>
    <property type="match status" value="1"/>
</dbReference>
<evidence type="ECO:0000256" key="7">
    <source>
        <dbReference type="SAM" id="SignalP"/>
    </source>
</evidence>
<evidence type="ECO:0000313" key="9">
    <source>
        <dbReference type="EMBL" id="KAA6301408.1"/>
    </source>
</evidence>
<reference evidence="9 10" key="1">
    <citation type="submission" date="2019-03" db="EMBL/GenBank/DDBJ databases">
        <title>Single cell metagenomics reveals metabolic interactions within the superorganism composed of flagellate Streblomastix strix and complex community of Bacteroidetes bacteria on its surface.</title>
        <authorList>
            <person name="Treitli S.C."/>
            <person name="Kolisko M."/>
            <person name="Husnik F."/>
            <person name="Keeling P."/>
            <person name="Hampl V."/>
        </authorList>
    </citation>
    <scope>NUCLEOTIDE SEQUENCE [LARGE SCALE GENOMIC DNA]</scope>
    <source>
        <strain evidence="9">St1</strain>
    </source>
</reference>
<comment type="caution">
    <text evidence="9">The sequence shown here is derived from an EMBL/GenBank/DDBJ whole genome shotgun (WGS) entry which is preliminary data.</text>
</comment>
<evidence type="ECO:0000256" key="2">
    <source>
        <dbReference type="ARBA" id="ARBA00022448"/>
    </source>
</evidence>
<dbReference type="Proteomes" id="UP000324575">
    <property type="component" value="Unassembled WGS sequence"/>
</dbReference>
<proteinExistence type="predicted"/>
<dbReference type="InterPro" id="IPR036942">
    <property type="entry name" value="Beta-barrel_TonB_sf"/>
</dbReference>
<dbReference type="GO" id="GO:0009279">
    <property type="term" value="C:cell outer membrane"/>
    <property type="evidence" value="ECO:0007669"/>
    <property type="project" value="UniProtKB-SubCell"/>
</dbReference>
<dbReference type="InterPro" id="IPR039426">
    <property type="entry name" value="TonB-dep_rcpt-like"/>
</dbReference>
<dbReference type="PANTHER" id="PTHR30069:SF49">
    <property type="entry name" value="OUTER MEMBRANE PROTEIN C"/>
    <property type="match status" value="1"/>
</dbReference>
<dbReference type="GO" id="GO:0044718">
    <property type="term" value="P:siderophore transmembrane transport"/>
    <property type="evidence" value="ECO:0007669"/>
    <property type="project" value="TreeGrafter"/>
</dbReference>
<dbReference type="EMBL" id="SNRX01000019">
    <property type="protein sequence ID" value="KAA6301408.1"/>
    <property type="molecule type" value="Genomic_DNA"/>
</dbReference>
<name>A0A5M8NZ29_9BACT</name>
<dbReference type="PANTHER" id="PTHR30069">
    <property type="entry name" value="TONB-DEPENDENT OUTER MEMBRANE RECEPTOR"/>
    <property type="match status" value="1"/>
</dbReference>
<keyword evidence="4" id="KW-0812">Transmembrane</keyword>
<keyword evidence="5" id="KW-0472">Membrane</keyword>
<evidence type="ECO:0000256" key="6">
    <source>
        <dbReference type="ARBA" id="ARBA00023237"/>
    </source>
</evidence>
<evidence type="ECO:0000313" key="10">
    <source>
        <dbReference type="Proteomes" id="UP000324575"/>
    </source>
</evidence>
<keyword evidence="6" id="KW-0998">Cell outer membrane</keyword>
<dbReference type="Pfam" id="PF07715">
    <property type="entry name" value="Plug"/>
    <property type="match status" value="1"/>
</dbReference>
<keyword evidence="3" id="KW-1134">Transmembrane beta strand</keyword>
<evidence type="ECO:0000259" key="8">
    <source>
        <dbReference type="Pfam" id="PF07715"/>
    </source>
</evidence>
<feature type="chain" id="PRO_5024384172" description="TonB-dependent receptor plug domain-containing protein" evidence="7">
    <location>
        <begin position="23"/>
        <end position="670"/>
    </location>
</feature>
<dbReference type="SUPFAM" id="SSF56935">
    <property type="entry name" value="Porins"/>
    <property type="match status" value="1"/>
</dbReference>
<accession>A0A5M8NZ29</accession>
<feature type="domain" description="TonB-dependent receptor plug" evidence="8">
    <location>
        <begin position="54"/>
        <end position="141"/>
    </location>
</feature>
<keyword evidence="2" id="KW-0813">Transport</keyword>
<organism evidence="9 10">
    <name type="scientific">Candidatus Ordinivivax streblomastigis</name>
    <dbReference type="NCBI Taxonomy" id="2540710"/>
    <lineage>
        <taxon>Bacteria</taxon>
        <taxon>Pseudomonadati</taxon>
        <taxon>Bacteroidota</taxon>
        <taxon>Bacteroidia</taxon>
        <taxon>Bacteroidales</taxon>
        <taxon>Candidatus Ordinivivax</taxon>
    </lineage>
</organism>
<dbReference type="InterPro" id="IPR012910">
    <property type="entry name" value="Plug_dom"/>
</dbReference>
<comment type="subcellular location">
    <subcellularLocation>
        <location evidence="1">Cell outer membrane</location>
        <topology evidence="1">Multi-pass membrane protein</topology>
    </subcellularLocation>
</comment>
<evidence type="ECO:0000256" key="3">
    <source>
        <dbReference type="ARBA" id="ARBA00022452"/>
    </source>
</evidence>
<dbReference type="GO" id="GO:0015344">
    <property type="term" value="F:siderophore uptake transmembrane transporter activity"/>
    <property type="evidence" value="ECO:0007669"/>
    <property type="project" value="TreeGrafter"/>
</dbReference>
<evidence type="ECO:0000256" key="1">
    <source>
        <dbReference type="ARBA" id="ARBA00004571"/>
    </source>
</evidence>
<protein>
    <recommendedName>
        <fullName evidence="8">TonB-dependent receptor plug domain-containing protein</fullName>
    </recommendedName>
</protein>
<gene>
    <name evidence="9" type="ORF">EZS26_002395</name>
</gene>
<evidence type="ECO:0000256" key="5">
    <source>
        <dbReference type="ARBA" id="ARBA00023136"/>
    </source>
</evidence>
<dbReference type="AlphaFoldDB" id="A0A5M8NZ29"/>
<feature type="signal peptide" evidence="7">
    <location>
        <begin position="1"/>
        <end position="22"/>
    </location>
</feature>
<evidence type="ECO:0000256" key="4">
    <source>
        <dbReference type="ARBA" id="ARBA00022692"/>
    </source>
</evidence>
<sequence length="670" mass="74815">MNIPKCAPVFGFWWLLSFPTFSQTVAVDTVSWSLDIKEVVVTGKQGIDHNRQVKPISSVEEYLQTSEKVNMIKRGGYAWEATINNMTSERIAVTIDGMKIFSACTDKMDPVTSYVETINLSKVSIGSGFSGAPNASNNIGGSLDLQLNKSGFGGTNWDAQLNSGYESNGNYLVEGVSGAYSDANFYTNAGLFYRHSDNYDAGGRKELPFSQFTKKNVFTNLGYKPASGHIIESTVIYDIASDVGYPALTMDVSTAEGFITSLSYRREDFSRIFSKWETKIYYNRLTHIMDDTHRPNVVLHMDMPGKSRTSGVYSTLNGLQGQHRYIFNWDLYDNRSYAEMTMYPTDPTEIPMFMLTWPDIRTLNSGLFASDEYRLDERNTIRLSSKISIQRSSVESSSGLKTLQIYHSGMQPSNNRLVWNVAGQYQFRTGGWELAAEGGYGMRAPASSEAYGYFLNNTFDGYDYLGSPRLRNERSIEGNLALGWKSKTISMNIEATGFYFTDYIIGKPDATLSPMTIGASGVKVYQNLPHALMGNTSVSFRSYFLDYFGWKSRITYSIGRDNNGASLPLISPLSGATSLSFNRYPFSAEISMDGAARQVNFSPEYGEDSTAAYLIGNFSLGYSFRIKATELNVKAGIENLFDTYYSTYSDWKNIPRKGRNIFINLGIAVL</sequence>